<feature type="non-terminal residue" evidence="1">
    <location>
        <position position="1"/>
    </location>
</feature>
<dbReference type="Proteomes" id="UP000823775">
    <property type="component" value="Unassembled WGS sequence"/>
</dbReference>
<name>A0ABS8TN30_DATST</name>
<protein>
    <submittedName>
        <fullName evidence="1">Uncharacterized protein</fullName>
    </submittedName>
</protein>
<sequence length="76" mass="8732">DTYLHAVEISDTNGRSSRTLIAIKEEAKKKVKELKTSFEMPSRKGVEEVESKVSTAKEEYPGCVNVFWRLQMPRDE</sequence>
<organism evidence="1 2">
    <name type="scientific">Datura stramonium</name>
    <name type="common">Jimsonweed</name>
    <name type="synonym">Common thornapple</name>
    <dbReference type="NCBI Taxonomy" id="4076"/>
    <lineage>
        <taxon>Eukaryota</taxon>
        <taxon>Viridiplantae</taxon>
        <taxon>Streptophyta</taxon>
        <taxon>Embryophyta</taxon>
        <taxon>Tracheophyta</taxon>
        <taxon>Spermatophyta</taxon>
        <taxon>Magnoliopsida</taxon>
        <taxon>eudicotyledons</taxon>
        <taxon>Gunneridae</taxon>
        <taxon>Pentapetalae</taxon>
        <taxon>asterids</taxon>
        <taxon>lamiids</taxon>
        <taxon>Solanales</taxon>
        <taxon>Solanaceae</taxon>
        <taxon>Solanoideae</taxon>
        <taxon>Datureae</taxon>
        <taxon>Datura</taxon>
    </lineage>
</organism>
<proteinExistence type="predicted"/>
<gene>
    <name evidence="1" type="ORF">HAX54_014385</name>
</gene>
<evidence type="ECO:0000313" key="2">
    <source>
        <dbReference type="Proteomes" id="UP000823775"/>
    </source>
</evidence>
<dbReference type="EMBL" id="JACEIK010001895">
    <property type="protein sequence ID" value="MCD7472947.1"/>
    <property type="molecule type" value="Genomic_DNA"/>
</dbReference>
<accession>A0ABS8TN30</accession>
<reference evidence="1 2" key="1">
    <citation type="journal article" date="2021" name="BMC Genomics">
        <title>Datura genome reveals duplications of psychoactive alkaloid biosynthetic genes and high mutation rate following tissue culture.</title>
        <authorList>
            <person name="Rajewski A."/>
            <person name="Carter-House D."/>
            <person name="Stajich J."/>
            <person name="Litt A."/>
        </authorList>
    </citation>
    <scope>NUCLEOTIDE SEQUENCE [LARGE SCALE GENOMIC DNA]</scope>
    <source>
        <strain evidence="1">AR-01</strain>
    </source>
</reference>
<evidence type="ECO:0000313" key="1">
    <source>
        <dbReference type="EMBL" id="MCD7472947.1"/>
    </source>
</evidence>
<comment type="caution">
    <text evidence="1">The sequence shown here is derived from an EMBL/GenBank/DDBJ whole genome shotgun (WGS) entry which is preliminary data.</text>
</comment>
<keyword evidence="2" id="KW-1185">Reference proteome</keyword>